<keyword evidence="1" id="KW-0732">Signal</keyword>
<dbReference type="Proteomes" id="UP000252255">
    <property type="component" value="Unassembled WGS sequence"/>
</dbReference>
<feature type="signal peptide" evidence="1">
    <location>
        <begin position="1"/>
        <end position="35"/>
    </location>
</feature>
<proteinExistence type="predicted"/>
<comment type="caution">
    <text evidence="2">The sequence shown here is derived from an EMBL/GenBank/DDBJ whole genome shotgun (WGS) entry which is preliminary data.</text>
</comment>
<dbReference type="EMBL" id="JPWI01000008">
    <property type="protein sequence ID" value="RCK44986.1"/>
    <property type="molecule type" value="Genomic_DNA"/>
</dbReference>
<gene>
    <name evidence="2" type="ORF">TH30_13305</name>
</gene>
<evidence type="ECO:0000313" key="2">
    <source>
        <dbReference type="EMBL" id="RCK44986.1"/>
    </source>
</evidence>
<dbReference type="Gene3D" id="3.40.190.10">
    <property type="entry name" value="Periplasmic binding protein-like II"/>
    <property type="match status" value="2"/>
</dbReference>
<evidence type="ECO:0000256" key="1">
    <source>
        <dbReference type="SAM" id="SignalP"/>
    </source>
</evidence>
<protein>
    <recommendedName>
        <fullName evidence="4">Solute-binding protein family 3/N-terminal domain-containing protein</fullName>
    </recommendedName>
</protein>
<evidence type="ECO:0008006" key="4">
    <source>
        <dbReference type="Google" id="ProtNLM"/>
    </source>
</evidence>
<name>A0A367WU39_9PROT</name>
<dbReference type="SUPFAM" id="SSF53850">
    <property type="entry name" value="Periplasmic binding protein-like II"/>
    <property type="match status" value="1"/>
</dbReference>
<feature type="chain" id="PRO_5016620018" description="Solute-binding protein family 3/N-terminal domain-containing protein" evidence="1">
    <location>
        <begin position="36"/>
        <end position="233"/>
    </location>
</feature>
<evidence type="ECO:0000313" key="3">
    <source>
        <dbReference type="Proteomes" id="UP000252255"/>
    </source>
</evidence>
<accession>A0A367WU39</accession>
<sequence length="233" mass="25860">MTPNHKRGFERNCVFAAYTLLGLVLSLASMSPVQADQVCLRIALPEIHVDDQKLELYRRVMEEAGLCVRPVALPQIRAFSEIRSGEIDGVFAARDDLHEQFDVPMVHGEVVLGRLKGFLVVSNGPIAGIQDLNNEVLGVPLGATWPEKLIANYPNVVKVPKGADMLKQMLQEGRIDAMLLDAYSLEISGGVPDGFKAVPVDEFFVYSWLKAEFAYLMPRFDMATANYLRIVNP</sequence>
<organism evidence="2 3">
    <name type="scientific">Thalassospira profundimaris</name>
    <dbReference type="NCBI Taxonomy" id="502049"/>
    <lineage>
        <taxon>Bacteria</taxon>
        <taxon>Pseudomonadati</taxon>
        <taxon>Pseudomonadota</taxon>
        <taxon>Alphaproteobacteria</taxon>
        <taxon>Rhodospirillales</taxon>
        <taxon>Thalassospiraceae</taxon>
        <taxon>Thalassospira</taxon>
    </lineage>
</organism>
<dbReference type="AlphaFoldDB" id="A0A367WU39"/>
<reference evidence="2 3" key="1">
    <citation type="submission" date="2014-07" db="EMBL/GenBank/DDBJ databases">
        <title>Draft genome sequence of Thalassospira profundimaris PR54-5.</title>
        <authorList>
            <person name="Lai Q."/>
            <person name="Shao Z."/>
        </authorList>
    </citation>
    <scope>NUCLEOTIDE SEQUENCE [LARGE SCALE GENOMIC DNA]</scope>
    <source>
        <strain evidence="2 3">PR54-5</strain>
    </source>
</reference>